<gene>
    <name evidence="2" type="primary">mhqR_5</name>
    <name evidence="2" type="ORF">GALL_312600</name>
</gene>
<sequence>MSDWLNPDEMRAWRAYIVASRRLYEALERDLAAHGLSMADYEVIAYLSEAPDRRARMSELAEASLLSRSRLSHRMKVLEEAGIVRRESCNDDRRGAFAVLTEKGWQTIVAAAPDHVASVRARFIDLLSKEEHAALATIFERVGEKLHEHIEVDCSES</sequence>
<dbReference type="PROSITE" id="PS50995">
    <property type="entry name" value="HTH_MARR_2"/>
    <property type="match status" value="1"/>
</dbReference>
<comment type="caution">
    <text evidence="2">The sequence shown here is derived from an EMBL/GenBank/DDBJ whole genome shotgun (WGS) entry which is preliminary data.</text>
</comment>
<dbReference type="InterPro" id="IPR039422">
    <property type="entry name" value="MarR/SlyA-like"/>
</dbReference>
<dbReference type="GO" id="GO:0003700">
    <property type="term" value="F:DNA-binding transcription factor activity"/>
    <property type="evidence" value="ECO:0007669"/>
    <property type="project" value="InterPro"/>
</dbReference>
<dbReference type="AlphaFoldDB" id="A0A1J5RFJ5"/>
<reference evidence="2" key="1">
    <citation type="submission" date="2016-10" db="EMBL/GenBank/DDBJ databases">
        <title>Sequence of Gallionella enrichment culture.</title>
        <authorList>
            <person name="Poehlein A."/>
            <person name="Muehling M."/>
            <person name="Daniel R."/>
        </authorList>
    </citation>
    <scope>NUCLEOTIDE SEQUENCE</scope>
</reference>
<accession>A0A1J5RFJ5</accession>
<dbReference type="PANTHER" id="PTHR33164:SF99">
    <property type="entry name" value="MARR FAMILY REGULATORY PROTEIN"/>
    <property type="match status" value="1"/>
</dbReference>
<name>A0A1J5RFJ5_9ZZZZ</name>
<organism evidence="2">
    <name type="scientific">mine drainage metagenome</name>
    <dbReference type="NCBI Taxonomy" id="410659"/>
    <lineage>
        <taxon>unclassified sequences</taxon>
        <taxon>metagenomes</taxon>
        <taxon>ecological metagenomes</taxon>
    </lineage>
</organism>
<dbReference type="Gene3D" id="1.10.10.10">
    <property type="entry name" value="Winged helix-like DNA-binding domain superfamily/Winged helix DNA-binding domain"/>
    <property type="match status" value="1"/>
</dbReference>
<evidence type="ECO:0000313" key="2">
    <source>
        <dbReference type="EMBL" id="OIQ86893.1"/>
    </source>
</evidence>
<dbReference type="GO" id="GO:0006950">
    <property type="term" value="P:response to stress"/>
    <property type="evidence" value="ECO:0007669"/>
    <property type="project" value="TreeGrafter"/>
</dbReference>
<dbReference type="SMART" id="SM00347">
    <property type="entry name" value="HTH_MARR"/>
    <property type="match status" value="1"/>
</dbReference>
<dbReference type="PRINTS" id="PR00598">
    <property type="entry name" value="HTHMARR"/>
</dbReference>
<evidence type="ECO:0000259" key="1">
    <source>
        <dbReference type="PROSITE" id="PS50995"/>
    </source>
</evidence>
<dbReference type="InterPro" id="IPR036390">
    <property type="entry name" value="WH_DNA-bd_sf"/>
</dbReference>
<dbReference type="PANTHER" id="PTHR33164">
    <property type="entry name" value="TRANSCRIPTIONAL REGULATOR, MARR FAMILY"/>
    <property type="match status" value="1"/>
</dbReference>
<dbReference type="InterPro" id="IPR036388">
    <property type="entry name" value="WH-like_DNA-bd_sf"/>
</dbReference>
<dbReference type="SUPFAM" id="SSF46785">
    <property type="entry name" value="Winged helix' DNA-binding domain"/>
    <property type="match status" value="1"/>
</dbReference>
<feature type="domain" description="HTH marR-type" evidence="1">
    <location>
        <begin position="9"/>
        <end position="144"/>
    </location>
</feature>
<dbReference type="Pfam" id="PF12802">
    <property type="entry name" value="MarR_2"/>
    <property type="match status" value="1"/>
</dbReference>
<protein>
    <submittedName>
        <fullName evidence="2">HTH-type transcriptional regulator MhqR</fullName>
    </submittedName>
</protein>
<dbReference type="InterPro" id="IPR000835">
    <property type="entry name" value="HTH_MarR-typ"/>
</dbReference>
<proteinExistence type="predicted"/>
<dbReference type="EMBL" id="MLJW01000453">
    <property type="protein sequence ID" value="OIQ86893.1"/>
    <property type="molecule type" value="Genomic_DNA"/>
</dbReference>